<evidence type="ECO:0000256" key="1">
    <source>
        <dbReference type="SAM" id="MobiDB-lite"/>
    </source>
</evidence>
<dbReference type="Pfam" id="PF08242">
    <property type="entry name" value="Methyltransf_12"/>
    <property type="match status" value="1"/>
</dbReference>
<feature type="compositionally biased region" description="Basic residues" evidence="1">
    <location>
        <begin position="145"/>
        <end position="158"/>
    </location>
</feature>
<gene>
    <name evidence="4" type="ORF">GHC57_05310</name>
</gene>
<dbReference type="InterPro" id="IPR013217">
    <property type="entry name" value="Methyltransf_12"/>
</dbReference>
<dbReference type="AlphaFoldDB" id="A0A7X2D2M3"/>
<dbReference type="GO" id="GO:0032259">
    <property type="term" value="P:methylation"/>
    <property type="evidence" value="ECO:0007669"/>
    <property type="project" value="UniProtKB-KW"/>
</dbReference>
<keyword evidence="5" id="KW-1185">Reference proteome</keyword>
<dbReference type="Pfam" id="PF10119">
    <property type="entry name" value="MethyTransf_Reg"/>
    <property type="match status" value="1"/>
</dbReference>
<feature type="compositionally biased region" description="Low complexity" evidence="1">
    <location>
        <begin position="41"/>
        <end position="61"/>
    </location>
</feature>
<feature type="region of interest" description="Disordered" evidence="1">
    <location>
        <begin position="35"/>
        <end position="188"/>
    </location>
</feature>
<dbReference type="OrthoDB" id="5298787at2"/>
<name>A0A7X2D2M3_9PROT</name>
<evidence type="ECO:0000259" key="3">
    <source>
        <dbReference type="Pfam" id="PF10119"/>
    </source>
</evidence>
<evidence type="ECO:0000313" key="5">
    <source>
        <dbReference type="Proteomes" id="UP000434582"/>
    </source>
</evidence>
<feature type="compositionally biased region" description="Basic residues" evidence="1">
    <location>
        <begin position="115"/>
        <end position="125"/>
    </location>
</feature>
<dbReference type="GO" id="GO:0008168">
    <property type="term" value="F:methyltransferase activity"/>
    <property type="evidence" value="ECO:0007669"/>
    <property type="project" value="UniProtKB-KW"/>
</dbReference>
<dbReference type="InterPro" id="IPR029063">
    <property type="entry name" value="SAM-dependent_MTases_sf"/>
</dbReference>
<feature type="domain" description="Methyltransferase type 12" evidence="2">
    <location>
        <begin position="260"/>
        <end position="358"/>
    </location>
</feature>
<keyword evidence="4" id="KW-0808">Transferase</keyword>
<accession>A0A7X2D2M3</accession>
<sequence length="728" mass="75549">MGHLVLQPGPPRCGHPHALLAGGFGDPAGRLWGGRAGALAGGTAPAGRPAGRASGAGQAGAARGGGPARRKRDRLALSPGPRAGDARGDETRGAGARGRGAGDRPAPQRHDPGPRRRYGCARRRSGSAGPGGPLERRAGGGVGARRARLGAHGGRRRVAGAQGRADPGAGALSRPADRDHDGASGHPVSIVAGARDAASVGTDHGHAGGRRVTTHQDGYVRDIPYTAGAYPALSPINLRLSALIAGVDSPPLGSGSVVWELGCGYGNGVISAAVAHPDCRFVGVDYNPAHIARARRRAADLGLRNIDLLDADVVDLAATPDALPQADLVVIHGVYGWVGAPVKAAMRELLRTGMRAGGLIYLSYNAMPGSGQMGVLQRALLEAARLSVGRSDARLQDAIARVEALRAAGAVHLSGEGLLNDLFQKIRDADPAYLVHEYMNETWSALYHSEVAQDMMSIGLTYAGSAMPHENFPDLMLTPAQAEALGDVAVPHVRETLRDMFLNRILRKDLYMRGLVRLSERDRAQALAAQTFCAACNPTEAGLSLRAPAGDIELPEAYRQAALSLWHDGPQPLSALMAGPMGGTRATPVEAGALLVSGGLAWPCLPPPGPEIMAVVGRGVALAAAAVRESGLGTQATVPAPRVGTEIPVAGLEAMTLDALWSGVSPDDTAALVEHIWAPFQADRESLIHRGERIEDPARIREILSGALQGLRPDRLPLWRGLGMLPGG</sequence>
<proteinExistence type="predicted"/>
<protein>
    <submittedName>
        <fullName evidence="4">Methyltransferase domain-containing protein</fullName>
    </submittedName>
</protein>
<dbReference type="EMBL" id="WIVE01000010">
    <property type="protein sequence ID" value="MQX35933.1"/>
    <property type="molecule type" value="Genomic_DNA"/>
</dbReference>
<dbReference type="Gene3D" id="3.40.50.150">
    <property type="entry name" value="Vaccinia Virus protein VP39"/>
    <property type="match status" value="1"/>
</dbReference>
<feature type="compositionally biased region" description="Basic and acidic residues" evidence="1">
    <location>
        <begin position="100"/>
        <end position="114"/>
    </location>
</feature>
<dbReference type="InterPro" id="IPR018773">
    <property type="entry name" value="MeTrfase_reg_dom_prd"/>
</dbReference>
<evidence type="ECO:0000313" key="4">
    <source>
        <dbReference type="EMBL" id="MQX35933.1"/>
    </source>
</evidence>
<keyword evidence="4" id="KW-0489">Methyltransferase</keyword>
<dbReference type="Proteomes" id="UP000434582">
    <property type="component" value="Unassembled WGS sequence"/>
</dbReference>
<reference evidence="4 5" key="1">
    <citation type="submission" date="2019-10" db="EMBL/GenBank/DDBJ databases">
        <title>Draft whole-genome sequence of the purple nonsulfur photosynthetic bacterium Roseospira navarrensis DSM 15114.</title>
        <authorList>
            <person name="Kyndt J.A."/>
            <person name="Meyer T.E."/>
        </authorList>
    </citation>
    <scope>NUCLEOTIDE SEQUENCE [LARGE SCALE GENOMIC DNA]</scope>
    <source>
        <strain evidence="4 5">DSM 15114</strain>
    </source>
</reference>
<feature type="domain" description="Methyltransferase regulatory" evidence="3">
    <location>
        <begin position="431"/>
        <end position="513"/>
    </location>
</feature>
<comment type="caution">
    <text evidence="4">The sequence shown here is derived from an EMBL/GenBank/DDBJ whole genome shotgun (WGS) entry which is preliminary data.</text>
</comment>
<organism evidence="4 5">
    <name type="scientific">Roseospira navarrensis</name>
    <dbReference type="NCBI Taxonomy" id="140058"/>
    <lineage>
        <taxon>Bacteria</taxon>
        <taxon>Pseudomonadati</taxon>
        <taxon>Pseudomonadota</taxon>
        <taxon>Alphaproteobacteria</taxon>
        <taxon>Rhodospirillales</taxon>
        <taxon>Rhodospirillaceae</taxon>
        <taxon>Roseospira</taxon>
    </lineage>
</organism>
<dbReference type="SUPFAM" id="SSF53335">
    <property type="entry name" value="S-adenosyl-L-methionine-dependent methyltransferases"/>
    <property type="match status" value="1"/>
</dbReference>
<dbReference type="CDD" id="cd02440">
    <property type="entry name" value="AdoMet_MTases"/>
    <property type="match status" value="1"/>
</dbReference>
<evidence type="ECO:0000259" key="2">
    <source>
        <dbReference type="Pfam" id="PF08242"/>
    </source>
</evidence>